<keyword evidence="1" id="KW-0472">Membrane</keyword>
<protein>
    <submittedName>
        <fullName evidence="2">Uncharacterized protein</fullName>
    </submittedName>
</protein>
<gene>
    <name evidence="2" type="ORF">COU95_00630</name>
</gene>
<dbReference type="AlphaFoldDB" id="A0A2M8L4B0"/>
<sequence>MKNSMRKLSFYLLVIFGLSFIFAKKALAVCPICTLAVGTGVGLSRWLGIDDTITGLWIGGFVVSMITWTLSWFDKKNIRFKGRVIATIVGYYLLIIVPLYFAGIIGSPLNTLCACGLDKLLLGIIVGSFGFWFGASWYYYLKEKHGGRAYFPFQKVAMPIGPLIILTIIFYFLTK</sequence>
<feature type="transmembrane region" description="Helical" evidence="1">
    <location>
        <begin position="52"/>
        <end position="73"/>
    </location>
</feature>
<name>A0A2M8L4B0_9BACT</name>
<accession>A0A2M8L4B0</accession>
<feature type="transmembrane region" description="Helical" evidence="1">
    <location>
        <begin position="120"/>
        <end position="141"/>
    </location>
</feature>
<keyword evidence="1" id="KW-0812">Transmembrane</keyword>
<feature type="transmembrane region" description="Helical" evidence="1">
    <location>
        <begin position="85"/>
        <end position="108"/>
    </location>
</feature>
<feature type="transmembrane region" description="Helical" evidence="1">
    <location>
        <begin position="153"/>
        <end position="173"/>
    </location>
</feature>
<dbReference type="EMBL" id="PFEK01000010">
    <property type="protein sequence ID" value="PJE67769.1"/>
    <property type="molecule type" value="Genomic_DNA"/>
</dbReference>
<proteinExistence type="predicted"/>
<reference evidence="3" key="1">
    <citation type="submission" date="2017-09" db="EMBL/GenBank/DDBJ databases">
        <title>Depth-based differentiation of microbial function through sediment-hosted aquifers and enrichment of novel symbionts in the deep terrestrial subsurface.</title>
        <authorList>
            <person name="Probst A.J."/>
            <person name="Ladd B."/>
            <person name="Jarett J.K."/>
            <person name="Geller-Mcgrath D.E."/>
            <person name="Sieber C.M.K."/>
            <person name="Emerson J.B."/>
            <person name="Anantharaman K."/>
            <person name="Thomas B.C."/>
            <person name="Malmstrom R."/>
            <person name="Stieglmeier M."/>
            <person name="Klingl A."/>
            <person name="Woyke T."/>
            <person name="Ryan C.M."/>
            <person name="Banfield J.F."/>
        </authorList>
    </citation>
    <scope>NUCLEOTIDE SEQUENCE [LARGE SCALE GENOMIC DNA]</scope>
</reference>
<dbReference type="Proteomes" id="UP000231474">
    <property type="component" value="Unassembled WGS sequence"/>
</dbReference>
<organism evidence="2 3">
    <name type="scientific">Candidatus Shapirobacteria bacterium CG10_big_fil_rev_8_21_14_0_10_40_9</name>
    <dbReference type="NCBI Taxonomy" id="1974888"/>
    <lineage>
        <taxon>Bacteria</taxon>
        <taxon>Candidatus Shapironibacteriota</taxon>
    </lineage>
</organism>
<comment type="caution">
    <text evidence="2">The sequence shown here is derived from an EMBL/GenBank/DDBJ whole genome shotgun (WGS) entry which is preliminary data.</text>
</comment>
<evidence type="ECO:0000313" key="2">
    <source>
        <dbReference type="EMBL" id="PJE67769.1"/>
    </source>
</evidence>
<keyword evidence="1" id="KW-1133">Transmembrane helix</keyword>
<evidence type="ECO:0000313" key="3">
    <source>
        <dbReference type="Proteomes" id="UP000231474"/>
    </source>
</evidence>
<evidence type="ECO:0000256" key="1">
    <source>
        <dbReference type="SAM" id="Phobius"/>
    </source>
</evidence>